<keyword evidence="2" id="KW-1185">Reference proteome</keyword>
<dbReference type="GeneID" id="35445088"/>
<dbReference type="Proteomes" id="UP000242254">
    <property type="component" value="Unassembled WGS sequence"/>
</dbReference>
<dbReference type="AlphaFoldDB" id="A0A2G4SJU1"/>
<organism evidence="1 2">
    <name type="scientific">Rhizopus microsporus ATCC 52813</name>
    <dbReference type="NCBI Taxonomy" id="1340429"/>
    <lineage>
        <taxon>Eukaryota</taxon>
        <taxon>Fungi</taxon>
        <taxon>Fungi incertae sedis</taxon>
        <taxon>Mucoromycota</taxon>
        <taxon>Mucoromycotina</taxon>
        <taxon>Mucoromycetes</taxon>
        <taxon>Mucorales</taxon>
        <taxon>Mucorineae</taxon>
        <taxon>Rhizopodaceae</taxon>
        <taxon>Rhizopus</taxon>
    </lineage>
</organism>
<sequence length="199" mass="22991">MIQELEEKYDVGEEVDLDELDKFEVEKLRKIYKLAKKDIKKAKCMANNLMFDEEGAKEKMCQSIVNFLNEHGSPPSPRYNEGLFIKKFVTPLLSPFLRENKYLKQFGNDDESEGSKERRGVYGRISDGGLKVVYKEHGQQILQMEIKSPKIVSEDQIHHPDFTKLANLMKDEVDLMLKKDFPEDTPVFGILIGGNNIIY</sequence>
<reference evidence="1 2" key="1">
    <citation type="journal article" date="2016" name="Proc. Natl. Acad. Sci. U.S.A.">
        <title>Lipid metabolic changes in an early divergent fungus govern the establishment of a mutualistic symbiosis with endobacteria.</title>
        <authorList>
            <person name="Lastovetsky O.A."/>
            <person name="Gaspar M.L."/>
            <person name="Mondo S.J."/>
            <person name="LaButti K.M."/>
            <person name="Sandor L."/>
            <person name="Grigoriev I.V."/>
            <person name="Henry S.A."/>
            <person name="Pawlowska T.E."/>
        </authorList>
    </citation>
    <scope>NUCLEOTIDE SEQUENCE [LARGE SCALE GENOMIC DNA]</scope>
    <source>
        <strain evidence="1 2">ATCC 52813</strain>
    </source>
</reference>
<evidence type="ECO:0000313" key="1">
    <source>
        <dbReference type="EMBL" id="PHZ09034.1"/>
    </source>
</evidence>
<evidence type="ECO:0000313" key="2">
    <source>
        <dbReference type="Proteomes" id="UP000242254"/>
    </source>
</evidence>
<gene>
    <name evidence="1" type="ORF">RHIMIDRAFT_294573</name>
</gene>
<proteinExistence type="predicted"/>
<dbReference type="EMBL" id="KZ303860">
    <property type="protein sequence ID" value="PHZ09034.1"/>
    <property type="molecule type" value="Genomic_DNA"/>
</dbReference>
<protein>
    <submittedName>
        <fullName evidence="1">Uncharacterized protein</fullName>
    </submittedName>
</protein>
<name>A0A2G4SJU1_RHIZD</name>
<accession>A0A2G4SJU1</accession>
<dbReference type="RefSeq" id="XP_023462742.1">
    <property type="nucleotide sequence ID" value="XM_023614099.1"/>
</dbReference>